<keyword evidence="1" id="KW-0812">Transmembrane</keyword>
<feature type="transmembrane region" description="Helical" evidence="1">
    <location>
        <begin position="75"/>
        <end position="92"/>
    </location>
</feature>
<proteinExistence type="predicted"/>
<feature type="transmembrane region" description="Helical" evidence="1">
    <location>
        <begin position="7"/>
        <end position="24"/>
    </location>
</feature>
<dbReference type="RefSeq" id="WP_366922664.1">
    <property type="nucleotide sequence ID" value="NZ_CP121694.1"/>
</dbReference>
<dbReference type="EMBL" id="CP121694">
    <property type="protein sequence ID" value="WRO23282.1"/>
    <property type="molecule type" value="Genomic_DNA"/>
</dbReference>
<keyword evidence="3" id="KW-1185">Reference proteome</keyword>
<evidence type="ECO:0000313" key="3">
    <source>
        <dbReference type="Proteomes" id="UP001329915"/>
    </source>
</evidence>
<dbReference type="KEGG" id="dbc:MFMK1_003139"/>
<protein>
    <submittedName>
        <fullName evidence="2">Uncharacterized protein</fullName>
    </submittedName>
</protein>
<keyword evidence="1" id="KW-0472">Membrane</keyword>
<reference evidence="2 3" key="1">
    <citation type="submission" date="2023-04" db="EMBL/GenBank/DDBJ databases">
        <authorList>
            <person name="Hsu D."/>
        </authorList>
    </citation>
    <scope>NUCLEOTIDE SEQUENCE [LARGE SCALE GENOMIC DNA]</scope>
    <source>
        <strain evidence="2 3">MK1</strain>
    </source>
</reference>
<organism evidence="2 3">
    <name type="scientific">Metallumcola ferriviriculae</name>
    <dbReference type="NCBI Taxonomy" id="3039180"/>
    <lineage>
        <taxon>Bacteria</taxon>
        <taxon>Bacillati</taxon>
        <taxon>Bacillota</taxon>
        <taxon>Clostridia</taxon>
        <taxon>Neomoorellales</taxon>
        <taxon>Desulfitibacteraceae</taxon>
        <taxon>Metallumcola</taxon>
    </lineage>
</organism>
<evidence type="ECO:0000313" key="2">
    <source>
        <dbReference type="EMBL" id="WRO23282.1"/>
    </source>
</evidence>
<dbReference type="AlphaFoldDB" id="A0AAU0US91"/>
<accession>A0AAU0US91</accession>
<evidence type="ECO:0000256" key="1">
    <source>
        <dbReference type="SAM" id="Phobius"/>
    </source>
</evidence>
<gene>
    <name evidence="2" type="ORF">MFMK1_003139</name>
</gene>
<feature type="transmembrane region" description="Helical" evidence="1">
    <location>
        <begin position="44"/>
        <end position="63"/>
    </location>
</feature>
<keyword evidence="1" id="KW-1133">Transmembrane helix</keyword>
<sequence length="93" mass="10879">MGFFNTVVFSILIIAALVYIYQQRENEEEYLVLKLIGYYFLGSFRFNINQLYFPLGFIIFLIVFKPNVNRKIKHWAAYLGLAAFLIGLASHAY</sequence>
<name>A0AAU0US91_9FIRM</name>
<dbReference type="Proteomes" id="UP001329915">
    <property type="component" value="Chromosome"/>
</dbReference>